<name>A0ABT1E9M5_9FIRM</name>
<protein>
    <recommendedName>
        <fullName evidence="10">tRNA dimethylallyltransferase</fullName>
        <ecNumber evidence="10">2.5.1.75</ecNumber>
    </recommendedName>
    <alternativeName>
        <fullName evidence="10">Dimethylallyl diphosphate:tRNA dimethylallyltransferase</fullName>
        <shortName evidence="10">DMAPP:tRNA dimethylallyltransferase</shortName>
        <shortName evidence="10">DMATase</shortName>
    </alternativeName>
    <alternativeName>
        <fullName evidence="10">Isopentenyl-diphosphate:tRNA isopentenyltransferase</fullName>
        <shortName evidence="10">IPP transferase</shortName>
        <shortName evidence="10">IPPT</shortName>
        <shortName evidence="10">IPTase</shortName>
    </alternativeName>
</protein>
<dbReference type="PANTHER" id="PTHR11088">
    <property type="entry name" value="TRNA DIMETHYLALLYLTRANSFERASE"/>
    <property type="match status" value="1"/>
</dbReference>
<dbReference type="Gene3D" id="3.40.50.300">
    <property type="entry name" value="P-loop containing nucleotide triphosphate hydrolases"/>
    <property type="match status" value="1"/>
</dbReference>
<dbReference type="SUPFAM" id="SSF52540">
    <property type="entry name" value="P-loop containing nucleoside triphosphate hydrolases"/>
    <property type="match status" value="1"/>
</dbReference>
<organism evidence="14 15">
    <name type="scientific">Aequitasia blattaphilus</name>
    <dbReference type="NCBI Taxonomy" id="2949332"/>
    <lineage>
        <taxon>Bacteria</taxon>
        <taxon>Bacillati</taxon>
        <taxon>Bacillota</taxon>
        <taxon>Clostridia</taxon>
        <taxon>Lachnospirales</taxon>
        <taxon>Lachnospiraceae</taxon>
        <taxon>Aequitasia</taxon>
    </lineage>
</organism>
<gene>
    <name evidence="10 14" type="primary">miaA</name>
    <name evidence="14" type="ORF">NK125_04565</name>
</gene>
<evidence type="ECO:0000256" key="3">
    <source>
        <dbReference type="ARBA" id="ARBA00005842"/>
    </source>
</evidence>
<evidence type="ECO:0000256" key="9">
    <source>
        <dbReference type="ARBA" id="ARBA00049563"/>
    </source>
</evidence>
<feature type="binding site" evidence="10">
    <location>
        <begin position="12"/>
        <end position="17"/>
    </location>
    <ligand>
        <name>substrate</name>
    </ligand>
</feature>
<dbReference type="PANTHER" id="PTHR11088:SF60">
    <property type="entry name" value="TRNA DIMETHYLALLYLTRANSFERASE"/>
    <property type="match status" value="1"/>
</dbReference>
<dbReference type="Pfam" id="PF01715">
    <property type="entry name" value="IPPT"/>
    <property type="match status" value="1"/>
</dbReference>
<dbReference type="HAMAP" id="MF_00185">
    <property type="entry name" value="IPP_trans"/>
    <property type="match status" value="1"/>
</dbReference>
<keyword evidence="4 10" id="KW-0808">Transferase</keyword>
<comment type="similarity">
    <text evidence="3 10 13">Belongs to the IPP transferase family.</text>
</comment>
<accession>A0ABT1E9M5</accession>
<feature type="site" description="Interaction with substrate tRNA" evidence="10">
    <location>
        <position position="101"/>
    </location>
</feature>
<dbReference type="GO" id="GO:0052381">
    <property type="term" value="F:tRNA dimethylallyltransferase activity"/>
    <property type="evidence" value="ECO:0007669"/>
    <property type="project" value="UniProtKB-EC"/>
</dbReference>
<reference evidence="14 15" key="1">
    <citation type="journal article" date="2022" name="Genome Biol. Evol.">
        <title>Host diet, physiology and behaviors set the stage for Lachnospiraceae cladogenesis.</title>
        <authorList>
            <person name="Vera-Ponce De Leon A."/>
            <person name="Schneider M."/>
            <person name="Jahnes B.C."/>
            <person name="Sadowski V."/>
            <person name="Camuy-Velez L.A."/>
            <person name="Duan J."/>
            <person name="Sabree Z.L."/>
        </authorList>
    </citation>
    <scope>NUCLEOTIDE SEQUENCE [LARGE SCALE GENOMIC DNA]</scope>
    <source>
        <strain evidence="14 15">PAL113</strain>
    </source>
</reference>
<evidence type="ECO:0000256" key="7">
    <source>
        <dbReference type="ARBA" id="ARBA00022840"/>
    </source>
</evidence>
<evidence type="ECO:0000313" key="15">
    <source>
        <dbReference type="Proteomes" id="UP001523566"/>
    </source>
</evidence>
<feature type="site" description="Interaction with substrate tRNA" evidence="10">
    <location>
        <position position="124"/>
    </location>
</feature>
<dbReference type="EC" id="2.5.1.75" evidence="10"/>
<keyword evidence="8 10" id="KW-0460">Magnesium</keyword>
<evidence type="ECO:0000256" key="6">
    <source>
        <dbReference type="ARBA" id="ARBA00022741"/>
    </source>
</evidence>
<comment type="cofactor">
    <cofactor evidence="1 10">
        <name>Mg(2+)</name>
        <dbReference type="ChEBI" id="CHEBI:18420"/>
    </cofactor>
</comment>
<comment type="caution">
    <text evidence="10">Lacks conserved residue(s) required for the propagation of feature annotation.</text>
</comment>
<keyword evidence="5 10" id="KW-0819">tRNA processing</keyword>
<comment type="catalytic activity">
    <reaction evidence="9 10 11">
        <text>adenosine(37) in tRNA + dimethylallyl diphosphate = N(6)-dimethylallyladenosine(37) in tRNA + diphosphate</text>
        <dbReference type="Rhea" id="RHEA:26482"/>
        <dbReference type="Rhea" id="RHEA-COMP:10162"/>
        <dbReference type="Rhea" id="RHEA-COMP:10375"/>
        <dbReference type="ChEBI" id="CHEBI:33019"/>
        <dbReference type="ChEBI" id="CHEBI:57623"/>
        <dbReference type="ChEBI" id="CHEBI:74411"/>
        <dbReference type="ChEBI" id="CHEBI:74415"/>
        <dbReference type="EC" id="2.5.1.75"/>
    </reaction>
</comment>
<evidence type="ECO:0000256" key="2">
    <source>
        <dbReference type="ARBA" id="ARBA00003213"/>
    </source>
</evidence>
<keyword evidence="6 10" id="KW-0547">Nucleotide-binding</keyword>
<comment type="caution">
    <text evidence="14">The sequence shown here is derived from an EMBL/GenBank/DDBJ whole genome shotgun (WGS) entry which is preliminary data.</text>
</comment>
<evidence type="ECO:0000256" key="11">
    <source>
        <dbReference type="RuleBase" id="RU003783"/>
    </source>
</evidence>
<dbReference type="Gene3D" id="1.10.20.140">
    <property type="match status" value="1"/>
</dbReference>
<comment type="subunit">
    <text evidence="10">Monomer.</text>
</comment>
<feature type="region of interest" description="Interaction with substrate tRNA" evidence="10">
    <location>
        <begin position="35"/>
        <end position="38"/>
    </location>
</feature>
<evidence type="ECO:0000256" key="1">
    <source>
        <dbReference type="ARBA" id="ARBA00001946"/>
    </source>
</evidence>
<dbReference type="EMBL" id="JAMZFW010000004">
    <property type="protein sequence ID" value="MCP1101687.1"/>
    <property type="molecule type" value="Genomic_DNA"/>
</dbReference>
<comment type="function">
    <text evidence="2 10 12">Catalyzes the transfer of a dimethylallyl group onto the adenine at position 37 in tRNAs that read codons beginning with uridine, leading to the formation of N6-(dimethylallyl)adenosine (i(6)A).</text>
</comment>
<evidence type="ECO:0000256" key="13">
    <source>
        <dbReference type="RuleBase" id="RU003785"/>
    </source>
</evidence>
<proteinExistence type="inferred from homology"/>
<feature type="binding site" evidence="10">
    <location>
        <begin position="10"/>
        <end position="17"/>
    </location>
    <ligand>
        <name>ATP</name>
        <dbReference type="ChEBI" id="CHEBI:30616"/>
    </ligand>
</feature>
<evidence type="ECO:0000313" key="14">
    <source>
        <dbReference type="EMBL" id="MCP1101687.1"/>
    </source>
</evidence>
<keyword evidence="15" id="KW-1185">Reference proteome</keyword>
<evidence type="ECO:0000256" key="12">
    <source>
        <dbReference type="RuleBase" id="RU003784"/>
    </source>
</evidence>
<evidence type="ECO:0000256" key="4">
    <source>
        <dbReference type="ARBA" id="ARBA00022679"/>
    </source>
</evidence>
<dbReference type="RefSeq" id="WP_262065470.1">
    <property type="nucleotide sequence ID" value="NZ_JAMXOD010000004.1"/>
</dbReference>
<dbReference type="Proteomes" id="UP001523566">
    <property type="component" value="Unassembled WGS sequence"/>
</dbReference>
<evidence type="ECO:0000256" key="10">
    <source>
        <dbReference type="HAMAP-Rule" id="MF_00185"/>
    </source>
</evidence>
<dbReference type="InterPro" id="IPR027417">
    <property type="entry name" value="P-loop_NTPase"/>
</dbReference>
<sequence length="310" mass="35736">MKKPLIIISGPTAVGKTELSVALAKKINGEIISADSMQVYQEMNIGSAKITSEEMEGIPHHLIDVLNPREDFNVVTFKKMALEAMDKIYQKGKIPILVGGTGFYIQALLYDTEFAENKEDKSYRNYLENIAKEEGKEVLFDMLKKVDEKSTKIIHPNNVKRVIRALEFFNETGSPISEHNKREKEKESPYQYYYFVLNMERAILYDRIDKRVDIMIEEGLVEEVTHLKELGLTKNMVSMQGLGYKEILAFLEGEITLEEAIYLIKRDTRHFAKRQLTWHNGKKDVIWIEKNEDSLATILSCLKGDMNIYV</sequence>
<keyword evidence="7 10" id="KW-0067">ATP-binding</keyword>
<evidence type="ECO:0000256" key="5">
    <source>
        <dbReference type="ARBA" id="ARBA00022694"/>
    </source>
</evidence>
<dbReference type="InterPro" id="IPR039657">
    <property type="entry name" value="Dimethylallyltransferase"/>
</dbReference>
<evidence type="ECO:0000256" key="8">
    <source>
        <dbReference type="ARBA" id="ARBA00022842"/>
    </source>
</evidence>
<dbReference type="InterPro" id="IPR018022">
    <property type="entry name" value="IPT"/>
</dbReference>
<dbReference type="NCBIfam" id="TIGR00174">
    <property type="entry name" value="miaA"/>
    <property type="match status" value="1"/>
</dbReference>